<dbReference type="Proteomes" id="UP000676310">
    <property type="component" value="Unassembled WGS sequence"/>
</dbReference>
<sequence length="516" mass="59440">MKSPNRDIRKPKLSRKILEDENVFFYEDVHESKGLPAWLRPARRRMRDARTKLPRHSEKMIKVELEEFQCSGQDGQTAVSSGWSLKPLPDDKGYIARESFSKESSKLETEIEKSLDDCWEVKKKAIRLRERNELESHWLTLLRTEFFKTYMEVYNTEDEHRDLFCRWELHVDVLWNECLSRKALTSPARTEPKPDLTYSFPIIGPASGIAKDYRFDARVENFTLPVLSDLRKTRRVVSSPKTSLHNWDPKGSKPLGASDLACFPWAIVEVKTSTWNPKNGDTAEFCYCQAANGSAEALIMREKLAKKIGDPNSDALTNYNIEMRCIWATSLELTWGVFALRMVIENMREWVYERVKPEICRWIAHIRSNPKPPTVFVPNGDQVEQRRRARSVGPPPEERPLVSPSMPPRPASHSKVIPKFSRENTVPRRVHSPSPLSRRSARPTTLSDEVEEDDTYEEESDEDENDCDHYVYDAADDGDYVPSDASDNDEPDEGYSSSRGCKASKLRLRGRKGRGR</sequence>
<dbReference type="EMBL" id="CAJRGZ010000015">
    <property type="protein sequence ID" value="CAG5139823.1"/>
    <property type="molecule type" value="Genomic_DNA"/>
</dbReference>
<keyword evidence="3" id="KW-1185">Reference proteome</keyword>
<proteinExistence type="predicted"/>
<dbReference type="OrthoDB" id="5081713at2759"/>
<protein>
    <submittedName>
        <fullName evidence="2">Uncharacterized protein</fullName>
    </submittedName>
</protein>
<dbReference type="RefSeq" id="XP_043164103.1">
    <property type="nucleotide sequence ID" value="XM_043308168.1"/>
</dbReference>
<accession>A0A8J2HRQ5</accession>
<feature type="compositionally biased region" description="Acidic residues" evidence="1">
    <location>
        <begin position="448"/>
        <end position="466"/>
    </location>
</feature>
<comment type="caution">
    <text evidence="2">The sequence shown here is derived from an EMBL/GenBank/DDBJ whole genome shotgun (WGS) entry which is preliminary data.</text>
</comment>
<evidence type="ECO:0000313" key="2">
    <source>
        <dbReference type="EMBL" id="CAG5139823.1"/>
    </source>
</evidence>
<reference evidence="2" key="1">
    <citation type="submission" date="2021-05" db="EMBL/GenBank/DDBJ databases">
        <authorList>
            <person name="Stam R."/>
        </authorList>
    </citation>
    <scope>NUCLEOTIDE SEQUENCE</scope>
    <source>
        <strain evidence="2">CS162</strain>
    </source>
</reference>
<dbReference type="AlphaFoldDB" id="A0A8J2HRQ5"/>
<feature type="compositionally biased region" description="Basic residues" evidence="1">
    <location>
        <begin position="502"/>
        <end position="516"/>
    </location>
</feature>
<dbReference type="GeneID" id="67017551"/>
<gene>
    <name evidence="2" type="ORF">ALTATR162_LOCUS574</name>
</gene>
<evidence type="ECO:0000313" key="3">
    <source>
        <dbReference type="Proteomes" id="UP000676310"/>
    </source>
</evidence>
<organism evidence="2 3">
    <name type="scientific">Alternaria atra</name>
    <dbReference type="NCBI Taxonomy" id="119953"/>
    <lineage>
        <taxon>Eukaryota</taxon>
        <taxon>Fungi</taxon>
        <taxon>Dikarya</taxon>
        <taxon>Ascomycota</taxon>
        <taxon>Pezizomycotina</taxon>
        <taxon>Dothideomycetes</taxon>
        <taxon>Pleosporomycetidae</taxon>
        <taxon>Pleosporales</taxon>
        <taxon>Pleosporineae</taxon>
        <taxon>Pleosporaceae</taxon>
        <taxon>Alternaria</taxon>
        <taxon>Alternaria sect. Ulocladioides</taxon>
    </lineage>
</organism>
<name>A0A8J2HRQ5_9PLEO</name>
<evidence type="ECO:0000256" key="1">
    <source>
        <dbReference type="SAM" id="MobiDB-lite"/>
    </source>
</evidence>
<feature type="region of interest" description="Disordered" evidence="1">
    <location>
        <begin position="371"/>
        <end position="516"/>
    </location>
</feature>